<proteinExistence type="predicted"/>
<protein>
    <submittedName>
        <fullName evidence="1">Uncharacterized protein</fullName>
    </submittedName>
</protein>
<name>I2NVB4_NEISI</name>
<accession>I2NVB4</accession>
<evidence type="ECO:0000313" key="1">
    <source>
        <dbReference type="EMBL" id="EIG29775.1"/>
    </source>
</evidence>
<reference evidence="1 2" key="1">
    <citation type="submission" date="2012-04" db="EMBL/GenBank/DDBJ databases">
        <authorList>
            <person name="Harkins D.M."/>
            <person name="Madupu R."/>
            <person name="Durkin A.S."/>
            <person name="Torralba M."/>
            <person name="Methe B."/>
            <person name="Sutton G.G."/>
            <person name="Nelson K.E."/>
        </authorList>
    </citation>
    <scope>NUCLEOTIDE SEQUENCE [LARGE SCALE GENOMIC DNA]</scope>
    <source>
        <strain evidence="1 2">VK64</strain>
    </source>
</reference>
<dbReference type="PATRIC" id="fig|1095748.3.peg.637"/>
<organism evidence="1 2">
    <name type="scientific">Neisseria sicca VK64</name>
    <dbReference type="NCBI Taxonomy" id="1095748"/>
    <lineage>
        <taxon>Bacteria</taxon>
        <taxon>Pseudomonadati</taxon>
        <taxon>Pseudomonadota</taxon>
        <taxon>Betaproteobacteria</taxon>
        <taxon>Neisseriales</taxon>
        <taxon>Neisseriaceae</taxon>
        <taxon>Neisseria</taxon>
    </lineage>
</organism>
<sequence>MMGIQFFFSMIGFSDDLWGRLKPYPCLLPPFIQSLIE</sequence>
<dbReference type="EMBL" id="AJMT01000045">
    <property type="protein sequence ID" value="EIG29775.1"/>
    <property type="molecule type" value="Genomic_DNA"/>
</dbReference>
<dbReference type="Proteomes" id="UP000004473">
    <property type="component" value="Unassembled WGS sequence"/>
</dbReference>
<comment type="caution">
    <text evidence="1">The sequence shown here is derived from an EMBL/GenBank/DDBJ whole genome shotgun (WGS) entry which is preliminary data.</text>
</comment>
<dbReference type="AlphaFoldDB" id="I2NVB4"/>
<gene>
    <name evidence="1" type="ORF">HMPREF1051_2110</name>
</gene>
<evidence type="ECO:0000313" key="2">
    <source>
        <dbReference type="Proteomes" id="UP000004473"/>
    </source>
</evidence>